<proteinExistence type="predicted"/>
<organism evidence="1 2">
    <name type="scientific">Helianthus annuus</name>
    <name type="common">Common sunflower</name>
    <dbReference type="NCBI Taxonomy" id="4232"/>
    <lineage>
        <taxon>Eukaryota</taxon>
        <taxon>Viridiplantae</taxon>
        <taxon>Streptophyta</taxon>
        <taxon>Embryophyta</taxon>
        <taxon>Tracheophyta</taxon>
        <taxon>Spermatophyta</taxon>
        <taxon>Magnoliopsida</taxon>
        <taxon>eudicotyledons</taxon>
        <taxon>Gunneridae</taxon>
        <taxon>Pentapetalae</taxon>
        <taxon>asterids</taxon>
        <taxon>campanulids</taxon>
        <taxon>Asterales</taxon>
        <taxon>Asteraceae</taxon>
        <taxon>Asteroideae</taxon>
        <taxon>Heliantheae alliance</taxon>
        <taxon>Heliantheae</taxon>
        <taxon>Helianthus</taxon>
    </lineage>
</organism>
<evidence type="ECO:0000313" key="1">
    <source>
        <dbReference type="EMBL" id="KAF5785463.1"/>
    </source>
</evidence>
<evidence type="ECO:0000313" key="2">
    <source>
        <dbReference type="Proteomes" id="UP000215914"/>
    </source>
</evidence>
<sequence>MLFCTKLHHQVRSDIRILMGSSILYSSGSFLTSRDFILFRSINHVLGTKLSS</sequence>
<dbReference type="AlphaFoldDB" id="A0A9K3HVG6"/>
<dbReference type="EMBL" id="MNCJ02000325">
    <property type="protein sequence ID" value="KAF5785463.1"/>
    <property type="molecule type" value="Genomic_DNA"/>
</dbReference>
<dbReference type="Gramene" id="mRNA:HanXRQr2_Chr10g0428981">
    <property type="protein sequence ID" value="CDS:HanXRQr2_Chr10g0428981.1"/>
    <property type="gene ID" value="HanXRQr2_Chr10g0428981"/>
</dbReference>
<keyword evidence="2" id="KW-1185">Reference proteome</keyword>
<accession>A0A9K3HVG6</accession>
<dbReference type="Proteomes" id="UP000215914">
    <property type="component" value="Unassembled WGS sequence"/>
</dbReference>
<gene>
    <name evidence="1" type="ORF">HanXRQr2_Chr10g0428981</name>
</gene>
<reference evidence="1" key="1">
    <citation type="journal article" date="2017" name="Nature">
        <title>The sunflower genome provides insights into oil metabolism, flowering and Asterid evolution.</title>
        <authorList>
            <person name="Badouin H."/>
            <person name="Gouzy J."/>
            <person name="Grassa C.J."/>
            <person name="Murat F."/>
            <person name="Staton S.E."/>
            <person name="Cottret L."/>
            <person name="Lelandais-Briere C."/>
            <person name="Owens G.L."/>
            <person name="Carrere S."/>
            <person name="Mayjonade B."/>
            <person name="Legrand L."/>
            <person name="Gill N."/>
            <person name="Kane N.C."/>
            <person name="Bowers J.E."/>
            <person name="Hubner S."/>
            <person name="Bellec A."/>
            <person name="Berard A."/>
            <person name="Berges H."/>
            <person name="Blanchet N."/>
            <person name="Boniface M.C."/>
            <person name="Brunel D."/>
            <person name="Catrice O."/>
            <person name="Chaidir N."/>
            <person name="Claudel C."/>
            <person name="Donnadieu C."/>
            <person name="Faraut T."/>
            <person name="Fievet G."/>
            <person name="Helmstetter N."/>
            <person name="King M."/>
            <person name="Knapp S.J."/>
            <person name="Lai Z."/>
            <person name="Le Paslier M.C."/>
            <person name="Lippi Y."/>
            <person name="Lorenzon L."/>
            <person name="Mandel J.R."/>
            <person name="Marage G."/>
            <person name="Marchand G."/>
            <person name="Marquand E."/>
            <person name="Bret-Mestries E."/>
            <person name="Morien E."/>
            <person name="Nambeesan S."/>
            <person name="Nguyen T."/>
            <person name="Pegot-Espagnet P."/>
            <person name="Pouilly N."/>
            <person name="Raftis F."/>
            <person name="Sallet E."/>
            <person name="Schiex T."/>
            <person name="Thomas J."/>
            <person name="Vandecasteele C."/>
            <person name="Vares D."/>
            <person name="Vear F."/>
            <person name="Vautrin S."/>
            <person name="Crespi M."/>
            <person name="Mangin B."/>
            <person name="Burke J.M."/>
            <person name="Salse J."/>
            <person name="Munos S."/>
            <person name="Vincourt P."/>
            <person name="Rieseberg L.H."/>
            <person name="Langlade N.B."/>
        </authorList>
    </citation>
    <scope>NUCLEOTIDE SEQUENCE</scope>
    <source>
        <tissue evidence="1">Leaves</tissue>
    </source>
</reference>
<name>A0A9K3HVG6_HELAN</name>
<reference evidence="1" key="2">
    <citation type="submission" date="2020-06" db="EMBL/GenBank/DDBJ databases">
        <title>Helianthus annuus Genome sequencing and assembly Release 2.</title>
        <authorList>
            <person name="Gouzy J."/>
            <person name="Langlade N."/>
            <person name="Munos S."/>
        </authorList>
    </citation>
    <scope>NUCLEOTIDE SEQUENCE</scope>
    <source>
        <tissue evidence="1">Leaves</tissue>
    </source>
</reference>
<comment type="caution">
    <text evidence="1">The sequence shown here is derived from an EMBL/GenBank/DDBJ whole genome shotgun (WGS) entry which is preliminary data.</text>
</comment>
<protein>
    <submittedName>
        <fullName evidence="1">Uncharacterized protein</fullName>
    </submittedName>
</protein>